<comment type="caution">
    <text evidence="7">The sequence shown here is derived from an EMBL/GenBank/DDBJ whole genome shotgun (WGS) entry which is preliminary data.</text>
</comment>
<gene>
    <name evidence="7" type="ORF">ADIMK_0462</name>
</gene>
<evidence type="ECO:0000256" key="2">
    <source>
        <dbReference type="ARBA" id="ARBA00022475"/>
    </source>
</evidence>
<dbReference type="EMBL" id="JMQN01000011">
    <property type="protein sequence ID" value="KEA65505.1"/>
    <property type="molecule type" value="Genomic_DNA"/>
</dbReference>
<feature type="transmembrane region" description="Helical" evidence="6">
    <location>
        <begin position="6"/>
        <end position="26"/>
    </location>
</feature>
<dbReference type="GO" id="GO:0005886">
    <property type="term" value="C:plasma membrane"/>
    <property type="evidence" value="ECO:0007669"/>
    <property type="project" value="UniProtKB-SubCell"/>
</dbReference>
<name>A0A081G400_9GAMM</name>
<keyword evidence="3 6" id="KW-0812">Transmembrane</keyword>
<feature type="transmembrane region" description="Helical" evidence="6">
    <location>
        <begin position="38"/>
        <end position="60"/>
    </location>
</feature>
<sequence length="199" mass="21435">MLEWLLFLGITVGGAMVPGANLAIVLRNTLNGSRRDGILTVLGLACALFIHGTLSLLGITALIQQHPSLFEIMRWFGAAYLLLIGMHQLFKRGAPSPQKATFTPGPAPFLSGLLISLFNPKVLIYFIAIFTQVIKPEQSLAEQLLYVATPALAEVTWFTLVLTLLSRPGVQRRLTGIRTALERCVGGAMVALGVKLGLG</sequence>
<keyword evidence="2" id="KW-1003">Cell membrane</keyword>
<dbReference type="PIRSF" id="PIRSF006324">
    <property type="entry name" value="LeuE"/>
    <property type="match status" value="1"/>
</dbReference>
<comment type="subcellular location">
    <subcellularLocation>
        <location evidence="1">Cell membrane</location>
        <topology evidence="1">Multi-pass membrane protein</topology>
    </subcellularLocation>
</comment>
<keyword evidence="4 6" id="KW-1133">Transmembrane helix</keyword>
<feature type="transmembrane region" description="Helical" evidence="6">
    <location>
        <begin position="110"/>
        <end position="131"/>
    </location>
</feature>
<dbReference type="Proteomes" id="UP000028252">
    <property type="component" value="Unassembled WGS sequence"/>
</dbReference>
<dbReference type="AlphaFoldDB" id="A0A081G400"/>
<feature type="transmembrane region" description="Helical" evidence="6">
    <location>
        <begin position="143"/>
        <end position="165"/>
    </location>
</feature>
<dbReference type="InterPro" id="IPR001123">
    <property type="entry name" value="LeuE-type"/>
</dbReference>
<dbReference type="PANTHER" id="PTHR30086">
    <property type="entry name" value="ARGININE EXPORTER PROTEIN ARGO"/>
    <property type="match status" value="1"/>
</dbReference>
<proteinExistence type="predicted"/>
<keyword evidence="8" id="KW-1185">Reference proteome</keyword>
<reference evidence="7 8" key="1">
    <citation type="submission" date="2014-04" db="EMBL/GenBank/DDBJ databases">
        <title>Marinobacterium kochiensis sp. nov., isolated from sediment sample collected from Kochi backwaters in Kerala, India.</title>
        <authorList>
            <person name="Singh A."/>
            <person name="Pinnaka A.K."/>
        </authorList>
    </citation>
    <scope>NUCLEOTIDE SEQUENCE [LARGE SCALE GENOMIC DNA]</scope>
    <source>
        <strain evidence="7 8">AK27</strain>
    </source>
</reference>
<dbReference type="PANTHER" id="PTHR30086:SF20">
    <property type="entry name" value="ARGININE EXPORTER PROTEIN ARGO-RELATED"/>
    <property type="match status" value="1"/>
</dbReference>
<evidence type="ECO:0000313" key="7">
    <source>
        <dbReference type="EMBL" id="KEA65505.1"/>
    </source>
</evidence>
<evidence type="ECO:0000256" key="5">
    <source>
        <dbReference type="ARBA" id="ARBA00023136"/>
    </source>
</evidence>
<dbReference type="GO" id="GO:0015171">
    <property type="term" value="F:amino acid transmembrane transporter activity"/>
    <property type="evidence" value="ECO:0007669"/>
    <property type="project" value="TreeGrafter"/>
</dbReference>
<dbReference type="RefSeq" id="WP_036182996.1">
    <property type="nucleotide sequence ID" value="NZ_JMQN01000011.1"/>
</dbReference>
<evidence type="ECO:0000313" key="8">
    <source>
        <dbReference type="Proteomes" id="UP000028252"/>
    </source>
</evidence>
<feature type="transmembrane region" description="Helical" evidence="6">
    <location>
        <begin position="72"/>
        <end position="90"/>
    </location>
</feature>
<dbReference type="PATRIC" id="fig|1232683.4.peg.456"/>
<dbReference type="Pfam" id="PF01810">
    <property type="entry name" value="LysE"/>
    <property type="match status" value="1"/>
</dbReference>
<keyword evidence="5 6" id="KW-0472">Membrane</keyword>
<dbReference type="OrthoDB" id="9804822at2"/>
<evidence type="ECO:0000256" key="1">
    <source>
        <dbReference type="ARBA" id="ARBA00004651"/>
    </source>
</evidence>
<evidence type="ECO:0000256" key="3">
    <source>
        <dbReference type="ARBA" id="ARBA00022692"/>
    </source>
</evidence>
<dbReference type="eggNOG" id="COG1280">
    <property type="taxonomic scope" value="Bacteria"/>
</dbReference>
<evidence type="ECO:0000256" key="6">
    <source>
        <dbReference type="SAM" id="Phobius"/>
    </source>
</evidence>
<accession>A0A081G400</accession>
<protein>
    <submittedName>
        <fullName evidence="7">Threonine efflux protein</fullName>
    </submittedName>
</protein>
<organism evidence="7 8">
    <name type="scientific">Marinobacterium lacunae</name>
    <dbReference type="NCBI Taxonomy" id="1232683"/>
    <lineage>
        <taxon>Bacteria</taxon>
        <taxon>Pseudomonadati</taxon>
        <taxon>Pseudomonadota</taxon>
        <taxon>Gammaproteobacteria</taxon>
        <taxon>Oceanospirillales</taxon>
        <taxon>Oceanospirillaceae</taxon>
        <taxon>Marinobacterium</taxon>
    </lineage>
</organism>
<dbReference type="STRING" id="1232683.ADIMK_0462"/>
<evidence type="ECO:0000256" key="4">
    <source>
        <dbReference type="ARBA" id="ARBA00022989"/>
    </source>
</evidence>